<dbReference type="Proteomes" id="UP001597425">
    <property type="component" value="Unassembled WGS sequence"/>
</dbReference>
<dbReference type="InterPro" id="IPR025668">
    <property type="entry name" value="Tnp_DDE_dom"/>
</dbReference>
<keyword evidence="4" id="KW-1185">Reference proteome</keyword>
<dbReference type="RefSeq" id="WP_377558749.1">
    <property type="nucleotide sequence ID" value="NZ_JBHUJD010000005.1"/>
</dbReference>
<name>A0ABW5E8G5_9GAMM</name>
<evidence type="ECO:0000313" key="2">
    <source>
        <dbReference type="EMBL" id="MFD2309752.1"/>
    </source>
</evidence>
<sequence>MNRFSLRGRDKVQGQWRMFCLIHNIEKLMNYGAIQ</sequence>
<reference evidence="2" key="3">
    <citation type="submission" date="2024-09" db="EMBL/GenBank/DDBJ databases">
        <authorList>
            <person name="Sun Q."/>
            <person name="Mori K."/>
        </authorList>
    </citation>
    <scope>NUCLEOTIDE SEQUENCE</scope>
    <source>
        <strain evidence="2">KCTC 12848</strain>
    </source>
</reference>
<reference evidence="2" key="1">
    <citation type="journal article" date="2014" name="Int. J. Syst. Evol. Microbiol.">
        <title>Complete genome of a new Firmicutes species belonging to the dominant human colonic microbiota ('Ruminococcus bicirculans') reveals two chromosomes and a selective capacity to utilize plant glucans.</title>
        <authorList>
            <consortium name="NISC Comparative Sequencing Program"/>
            <person name="Wegmann U."/>
            <person name="Louis P."/>
            <person name="Goesmann A."/>
            <person name="Henrissat B."/>
            <person name="Duncan S.H."/>
            <person name="Flint H.J."/>
        </authorList>
    </citation>
    <scope>NUCLEOTIDE SEQUENCE</scope>
    <source>
        <strain evidence="2">KCTC 12848</strain>
    </source>
</reference>
<protein>
    <submittedName>
        <fullName evidence="2">Transposase</fullName>
    </submittedName>
</protein>
<dbReference type="EMBL" id="JBHUJD010000005">
    <property type="protein sequence ID" value="MFD2309752.1"/>
    <property type="molecule type" value="Genomic_DNA"/>
</dbReference>
<evidence type="ECO:0000259" key="1">
    <source>
        <dbReference type="Pfam" id="PF13751"/>
    </source>
</evidence>
<dbReference type="Pfam" id="PF13751">
    <property type="entry name" value="DDE_Tnp_1_6"/>
    <property type="match status" value="1"/>
</dbReference>
<comment type="caution">
    <text evidence="2">The sequence shown here is derived from an EMBL/GenBank/DDBJ whole genome shotgun (WGS) entry which is preliminary data.</text>
</comment>
<dbReference type="EMBL" id="JBHUJD010000031">
    <property type="protein sequence ID" value="MFD2312163.1"/>
    <property type="molecule type" value="Genomic_DNA"/>
</dbReference>
<evidence type="ECO:0000313" key="3">
    <source>
        <dbReference type="EMBL" id="MFD2312163.1"/>
    </source>
</evidence>
<proteinExistence type="predicted"/>
<reference evidence="4" key="2">
    <citation type="journal article" date="2019" name="Int. J. Syst. Evol. Microbiol.">
        <title>The Global Catalogue of Microorganisms (GCM) 10K type strain sequencing project: providing services to taxonomists for standard genome sequencing and annotation.</title>
        <authorList>
            <consortium name="The Broad Institute Genomics Platform"/>
            <consortium name="The Broad Institute Genome Sequencing Center for Infectious Disease"/>
            <person name="Wu L."/>
            <person name="Ma J."/>
        </authorList>
    </citation>
    <scope>NUCLEOTIDE SEQUENCE [LARGE SCALE GENOMIC DNA]</scope>
    <source>
        <strain evidence="4">KCTC 12848</strain>
    </source>
</reference>
<feature type="domain" description="Transposase DDE" evidence="1">
    <location>
        <begin position="1"/>
        <end position="29"/>
    </location>
</feature>
<organism evidence="2 4">
    <name type="scientific">Microbulbifer halophilus</name>
    <dbReference type="NCBI Taxonomy" id="453963"/>
    <lineage>
        <taxon>Bacteria</taxon>
        <taxon>Pseudomonadati</taxon>
        <taxon>Pseudomonadota</taxon>
        <taxon>Gammaproteobacteria</taxon>
        <taxon>Cellvibrionales</taxon>
        <taxon>Microbulbiferaceae</taxon>
        <taxon>Microbulbifer</taxon>
    </lineage>
</organism>
<accession>A0ABW5E8G5</accession>
<gene>
    <name evidence="2" type="ORF">ACFSKX_04920</name>
    <name evidence="3" type="ORF">ACFSKX_17210</name>
</gene>
<evidence type="ECO:0000313" key="4">
    <source>
        <dbReference type="Proteomes" id="UP001597425"/>
    </source>
</evidence>